<keyword evidence="5 8" id="KW-0560">Oxidoreductase</keyword>
<dbReference type="Pfam" id="PF18317">
    <property type="entry name" value="SDH_C"/>
    <property type="match status" value="1"/>
</dbReference>
<dbReference type="SUPFAM" id="SSF53223">
    <property type="entry name" value="Aminoacid dehydrogenase-like, N-terminal domain"/>
    <property type="match status" value="1"/>
</dbReference>
<proteinExistence type="inferred from homology"/>
<evidence type="ECO:0000259" key="9">
    <source>
        <dbReference type="Pfam" id="PF01488"/>
    </source>
</evidence>
<keyword evidence="4 8" id="KW-0521">NADP</keyword>
<comment type="catalytic activity">
    <reaction evidence="7 8">
        <text>shikimate + NADP(+) = 3-dehydroshikimate + NADPH + H(+)</text>
        <dbReference type="Rhea" id="RHEA:17737"/>
        <dbReference type="ChEBI" id="CHEBI:15378"/>
        <dbReference type="ChEBI" id="CHEBI:16630"/>
        <dbReference type="ChEBI" id="CHEBI:36208"/>
        <dbReference type="ChEBI" id="CHEBI:57783"/>
        <dbReference type="ChEBI" id="CHEBI:58349"/>
        <dbReference type="EC" id="1.1.1.25"/>
    </reaction>
</comment>
<comment type="similarity">
    <text evidence="8">Belongs to the shikimate dehydrogenase family.</text>
</comment>
<feature type="domain" description="Quinate/shikimate 5-dehydrogenase/glutamyl-tRNA reductase" evidence="9">
    <location>
        <begin position="115"/>
        <end position="164"/>
    </location>
</feature>
<dbReference type="AlphaFoldDB" id="A0A7C9IJY4"/>
<dbReference type="GO" id="GO:0009073">
    <property type="term" value="P:aromatic amino acid family biosynthetic process"/>
    <property type="evidence" value="ECO:0007669"/>
    <property type="project" value="UniProtKB-KW"/>
</dbReference>
<comment type="subunit">
    <text evidence="8">Homodimer.</text>
</comment>
<feature type="binding site" evidence="8">
    <location>
        <position position="62"/>
    </location>
    <ligand>
        <name>shikimate</name>
        <dbReference type="ChEBI" id="CHEBI:36208"/>
    </ligand>
</feature>
<evidence type="ECO:0000256" key="5">
    <source>
        <dbReference type="ARBA" id="ARBA00023002"/>
    </source>
</evidence>
<feature type="binding site" evidence="8">
    <location>
        <begin position="124"/>
        <end position="128"/>
    </location>
    <ligand>
        <name>NADP(+)</name>
        <dbReference type="ChEBI" id="CHEBI:58349"/>
    </ligand>
</feature>
<dbReference type="GO" id="GO:0050661">
    <property type="term" value="F:NADP binding"/>
    <property type="evidence" value="ECO:0007669"/>
    <property type="project" value="InterPro"/>
</dbReference>
<dbReference type="Pfam" id="PF01488">
    <property type="entry name" value="Shikimate_DH"/>
    <property type="match status" value="1"/>
</dbReference>
<dbReference type="NCBIfam" id="TIGR00507">
    <property type="entry name" value="aroE"/>
    <property type="match status" value="1"/>
</dbReference>
<dbReference type="UniPathway" id="UPA00053">
    <property type="reaction ID" value="UER00087"/>
</dbReference>
<feature type="binding site" evidence="8">
    <location>
        <position position="234"/>
    </location>
    <ligand>
        <name>NADP(+)</name>
        <dbReference type="ChEBI" id="CHEBI:58349"/>
    </ligand>
</feature>
<organism evidence="12 13">
    <name type="scientific">Solidesulfovibrio aerotolerans</name>
    <dbReference type="NCBI Taxonomy" id="295255"/>
    <lineage>
        <taxon>Bacteria</taxon>
        <taxon>Pseudomonadati</taxon>
        <taxon>Thermodesulfobacteriota</taxon>
        <taxon>Desulfovibrionia</taxon>
        <taxon>Desulfovibrionales</taxon>
        <taxon>Desulfovibrionaceae</taxon>
        <taxon>Solidesulfovibrio</taxon>
    </lineage>
</organism>
<dbReference type="InterPro" id="IPR011342">
    <property type="entry name" value="Shikimate_DH"/>
</dbReference>
<dbReference type="InterPro" id="IPR006151">
    <property type="entry name" value="Shikm_DH/Glu-tRNA_Rdtase"/>
</dbReference>
<name>A0A7C9IJY4_9BACT</name>
<dbReference type="Gene3D" id="3.40.50.720">
    <property type="entry name" value="NAD(P)-binding Rossmann-like Domain"/>
    <property type="match status" value="1"/>
</dbReference>
<dbReference type="InterPro" id="IPR046346">
    <property type="entry name" value="Aminoacid_DH-like_N_sf"/>
</dbReference>
<evidence type="ECO:0000313" key="12">
    <source>
        <dbReference type="EMBL" id="MYL82481.1"/>
    </source>
</evidence>
<dbReference type="InterPro" id="IPR041121">
    <property type="entry name" value="SDH_C"/>
</dbReference>
<dbReference type="RefSeq" id="WP_160959186.1">
    <property type="nucleotide sequence ID" value="NZ_WVUD01000005.1"/>
</dbReference>
<dbReference type="InterPro" id="IPR013708">
    <property type="entry name" value="Shikimate_DH-bd_N"/>
</dbReference>
<dbReference type="GO" id="GO:0019632">
    <property type="term" value="P:shikimate metabolic process"/>
    <property type="evidence" value="ECO:0007669"/>
    <property type="project" value="InterPro"/>
</dbReference>
<dbReference type="Gene3D" id="3.40.50.10860">
    <property type="entry name" value="Leucine Dehydrogenase, chain A, domain 1"/>
    <property type="match status" value="1"/>
</dbReference>
<dbReference type="GO" id="GO:0008652">
    <property type="term" value="P:amino acid biosynthetic process"/>
    <property type="evidence" value="ECO:0007669"/>
    <property type="project" value="UniProtKB-KW"/>
</dbReference>
<gene>
    <name evidence="8 12" type="primary">aroE</name>
    <name evidence="12" type="ORF">GTA51_04930</name>
</gene>
<evidence type="ECO:0000256" key="4">
    <source>
        <dbReference type="ARBA" id="ARBA00022857"/>
    </source>
</evidence>
<dbReference type="Proteomes" id="UP000482487">
    <property type="component" value="Unassembled WGS sequence"/>
</dbReference>
<dbReference type="HAMAP" id="MF_00222">
    <property type="entry name" value="Shikimate_DH_AroE"/>
    <property type="match status" value="1"/>
</dbReference>
<dbReference type="SUPFAM" id="SSF51735">
    <property type="entry name" value="NAD(P)-binding Rossmann-fold domains"/>
    <property type="match status" value="1"/>
</dbReference>
<evidence type="ECO:0000256" key="1">
    <source>
        <dbReference type="ARBA" id="ARBA00004871"/>
    </source>
</evidence>
<protein>
    <recommendedName>
        <fullName evidence="2 8">Shikimate dehydrogenase (NADP(+))</fullName>
        <shortName evidence="8">SDH</shortName>
        <ecNumber evidence="2 8">1.1.1.25</ecNumber>
    </recommendedName>
</protein>
<comment type="caution">
    <text evidence="8">Lacks conserved residue(s) required for the propagation of feature annotation.</text>
</comment>
<evidence type="ECO:0000256" key="8">
    <source>
        <dbReference type="HAMAP-Rule" id="MF_00222"/>
    </source>
</evidence>
<keyword evidence="6 8" id="KW-0057">Aromatic amino acid biosynthesis</keyword>
<dbReference type="PANTHER" id="PTHR21089:SF1">
    <property type="entry name" value="BIFUNCTIONAL 3-DEHYDROQUINATE DEHYDRATASE_SHIKIMATE DEHYDROGENASE, CHLOROPLASTIC"/>
    <property type="match status" value="1"/>
</dbReference>
<feature type="domain" description="SDH C-terminal" evidence="11">
    <location>
        <begin position="234"/>
        <end position="257"/>
    </location>
</feature>
<dbReference type="OrthoDB" id="9792692at2"/>
<comment type="caution">
    <text evidence="12">The sequence shown here is derived from an EMBL/GenBank/DDBJ whole genome shotgun (WGS) entry which is preliminary data.</text>
</comment>
<comment type="pathway">
    <text evidence="1 8">Metabolic intermediate biosynthesis; chorismate biosynthesis; chorismate from D-erythrose 4-phosphate and phosphoenolpyruvate: step 4/7.</text>
</comment>
<feature type="binding site" evidence="8">
    <location>
        <position position="241"/>
    </location>
    <ligand>
        <name>shikimate</name>
        <dbReference type="ChEBI" id="CHEBI:36208"/>
    </ligand>
</feature>
<evidence type="ECO:0000256" key="3">
    <source>
        <dbReference type="ARBA" id="ARBA00022605"/>
    </source>
</evidence>
<dbReference type="PANTHER" id="PTHR21089">
    <property type="entry name" value="SHIKIMATE DEHYDROGENASE"/>
    <property type="match status" value="1"/>
</dbReference>
<keyword evidence="13" id="KW-1185">Reference proteome</keyword>
<dbReference type="GO" id="GO:0009423">
    <property type="term" value="P:chorismate biosynthetic process"/>
    <property type="evidence" value="ECO:0007669"/>
    <property type="project" value="UniProtKB-UniRule"/>
</dbReference>
<evidence type="ECO:0000256" key="6">
    <source>
        <dbReference type="ARBA" id="ARBA00023141"/>
    </source>
</evidence>
<feature type="binding site" evidence="8">
    <location>
        <position position="102"/>
    </location>
    <ligand>
        <name>shikimate</name>
        <dbReference type="ChEBI" id="CHEBI:36208"/>
    </ligand>
</feature>
<dbReference type="EC" id="1.1.1.25" evidence="2 8"/>
<feature type="binding site" evidence="8">
    <location>
        <position position="213"/>
    </location>
    <ligand>
        <name>shikimate</name>
        <dbReference type="ChEBI" id="CHEBI:36208"/>
    </ligand>
</feature>
<feature type="domain" description="Shikimate dehydrogenase substrate binding N-terminal" evidence="10">
    <location>
        <begin position="7"/>
        <end position="89"/>
    </location>
</feature>
<evidence type="ECO:0000313" key="13">
    <source>
        <dbReference type="Proteomes" id="UP000482487"/>
    </source>
</evidence>
<feature type="active site" description="Proton acceptor" evidence="8">
    <location>
        <position position="66"/>
    </location>
</feature>
<reference evidence="12 13" key="1">
    <citation type="submission" date="2020-01" db="EMBL/GenBank/DDBJ databases">
        <title>Genome sequence of Desulfovibrio aerotolerans DSM 16695(T).</title>
        <authorList>
            <person name="Karnachuk O."/>
            <person name="Avakyan M."/>
            <person name="Mardanov A."/>
            <person name="Kadnikov V."/>
            <person name="Ravin N."/>
        </authorList>
    </citation>
    <scope>NUCLEOTIDE SEQUENCE [LARGE SCALE GENOMIC DNA]</scope>
    <source>
        <strain evidence="12 13">DSM 16695</strain>
    </source>
</reference>
<dbReference type="EMBL" id="WVUD01000005">
    <property type="protein sequence ID" value="MYL82481.1"/>
    <property type="molecule type" value="Genomic_DNA"/>
</dbReference>
<keyword evidence="3 8" id="KW-0028">Amino-acid biosynthesis</keyword>
<sequence>MQRQFGIIGHPLGHTLSPLVHNWGFSRFDLDARYRPWPTLPEDLPAFMARFRETPIEGLSVTIPHKTAVMAYVDEITDLGRSVGAVNTLYWRDGRLWADNTDVEGFSRPLLVRGIAPKKALVLGAGGAARAVVAGLVRLGVAEVGVTGRSLDKGQALATEFGVAAVPWDDRGGYGADLLANATPIGMAGRFEGVSPFPAEALTTGTVVYDLVYNPHDTRLVLDGVAAGACVVPGIEMFLYQAVEQFRLWTGLTLPDDELRPLIMEALYGNDSPGETEDDIT</sequence>
<accession>A0A7C9IJY4</accession>
<feature type="binding site" evidence="8">
    <location>
        <position position="211"/>
    </location>
    <ligand>
        <name>NADP(+)</name>
        <dbReference type="ChEBI" id="CHEBI:58349"/>
    </ligand>
</feature>
<dbReference type="Pfam" id="PF08501">
    <property type="entry name" value="Shikimate_dh_N"/>
    <property type="match status" value="1"/>
</dbReference>
<evidence type="ECO:0000256" key="2">
    <source>
        <dbReference type="ARBA" id="ARBA00012962"/>
    </source>
</evidence>
<dbReference type="CDD" id="cd01065">
    <property type="entry name" value="NAD_bind_Shikimate_DH"/>
    <property type="match status" value="1"/>
</dbReference>
<evidence type="ECO:0000256" key="7">
    <source>
        <dbReference type="ARBA" id="ARBA00049442"/>
    </source>
</evidence>
<comment type="function">
    <text evidence="8">Involved in the biosynthesis of the chorismate, which leads to the biosynthesis of aromatic amino acids. Catalyzes the reversible NADPH linked reduction of 3-dehydroshikimate (DHSA) to yield shikimate (SA).</text>
</comment>
<feature type="binding site" evidence="8">
    <location>
        <begin position="15"/>
        <end position="17"/>
    </location>
    <ligand>
        <name>shikimate</name>
        <dbReference type="ChEBI" id="CHEBI:36208"/>
    </ligand>
</feature>
<feature type="binding site" evidence="8">
    <location>
        <position position="78"/>
    </location>
    <ligand>
        <name>NADP(+)</name>
        <dbReference type="ChEBI" id="CHEBI:58349"/>
    </ligand>
</feature>
<dbReference type="InterPro" id="IPR022893">
    <property type="entry name" value="Shikimate_DH_fam"/>
</dbReference>
<feature type="binding site" evidence="8">
    <location>
        <position position="87"/>
    </location>
    <ligand>
        <name>shikimate</name>
        <dbReference type="ChEBI" id="CHEBI:36208"/>
    </ligand>
</feature>
<evidence type="ECO:0000259" key="11">
    <source>
        <dbReference type="Pfam" id="PF18317"/>
    </source>
</evidence>
<evidence type="ECO:0000259" key="10">
    <source>
        <dbReference type="Pfam" id="PF08501"/>
    </source>
</evidence>
<dbReference type="InterPro" id="IPR036291">
    <property type="entry name" value="NAD(P)-bd_dom_sf"/>
</dbReference>
<dbReference type="GO" id="GO:0004764">
    <property type="term" value="F:shikimate 3-dehydrogenase (NADP+) activity"/>
    <property type="evidence" value="ECO:0007669"/>
    <property type="project" value="UniProtKB-UniRule"/>
</dbReference>